<evidence type="ECO:0000256" key="3">
    <source>
        <dbReference type="ARBA" id="ARBA00022490"/>
    </source>
</evidence>
<comment type="function">
    <text evidence="10">Cell wall formation.</text>
</comment>
<dbReference type="GO" id="GO:0008716">
    <property type="term" value="F:D-alanine-D-alanine ligase activity"/>
    <property type="evidence" value="ECO:0007669"/>
    <property type="project" value="UniProtKB-UniRule"/>
</dbReference>
<dbReference type="GO" id="GO:0005524">
    <property type="term" value="F:ATP binding"/>
    <property type="evidence" value="ECO:0007669"/>
    <property type="project" value="UniProtKB-UniRule"/>
</dbReference>
<dbReference type="UniPathway" id="UPA00219"/>
<accession>A0A6N6NMN0</accession>
<dbReference type="PANTHER" id="PTHR23132">
    <property type="entry name" value="D-ALANINE--D-ALANINE LIGASE"/>
    <property type="match status" value="1"/>
</dbReference>
<keyword evidence="5 11" id="KW-0547">Nucleotide-binding</keyword>
<dbReference type="GO" id="GO:0071555">
    <property type="term" value="P:cell wall organization"/>
    <property type="evidence" value="ECO:0007669"/>
    <property type="project" value="UniProtKB-KW"/>
</dbReference>
<dbReference type="AlphaFoldDB" id="A0A6N6NMN0"/>
<keyword evidence="3 10" id="KW-0963">Cytoplasm</keyword>
<comment type="catalytic activity">
    <reaction evidence="10">
        <text>2 D-alanine + ATP = D-alanyl-D-alanine + ADP + phosphate + H(+)</text>
        <dbReference type="Rhea" id="RHEA:11224"/>
        <dbReference type="ChEBI" id="CHEBI:15378"/>
        <dbReference type="ChEBI" id="CHEBI:30616"/>
        <dbReference type="ChEBI" id="CHEBI:43474"/>
        <dbReference type="ChEBI" id="CHEBI:57416"/>
        <dbReference type="ChEBI" id="CHEBI:57822"/>
        <dbReference type="ChEBI" id="CHEBI:456216"/>
        <dbReference type="EC" id="6.3.2.4"/>
    </reaction>
</comment>
<dbReference type="InterPro" id="IPR011095">
    <property type="entry name" value="Dala_Dala_lig_C"/>
</dbReference>
<keyword evidence="8 10" id="KW-0573">Peptidoglycan synthesis</keyword>
<protein>
    <recommendedName>
        <fullName evidence="10">D-alanine--D-alanine ligase</fullName>
        <ecNumber evidence="10">6.3.2.4</ecNumber>
    </recommendedName>
    <alternativeName>
        <fullName evidence="10">D-Ala-D-Ala ligase</fullName>
    </alternativeName>
    <alternativeName>
        <fullName evidence="10">D-alanylalanine synthetase</fullName>
    </alternativeName>
</protein>
<dbReference type="InterPro" id="IPR011127">
    <property type="entry name" value="Dala_Dala_lig_N"/>
</dbReference>
<dbReference type="Proteomes" id="UP000468668">
    <property type="component" value="Unassembled WGS sequence"/>
</dbReference>
<keyword evidence="14" id="KW-1185">Reference proteome</keyword>
<dbReference type="Pfam" id="PF01820">
    <property type="entry name" value="Dala_Dala_lig_N"/>
    <property type="match status" value="1"/>
</dbReference>
<evidence type="ECO:0000256" key="5">
    <source>
        <dbReference type="ARBA" id="ARBA00022741"/>
    </source>
</evidence>
<evidence type="ECO:0000256" key="1">
    <source>
        <dbReference type="ARBA" id="ARBA00004496"/>
    </source>
</evidence>
<evidence type="ECO:0000256" key="4">
    <source>
        <dbReference type="ARBA" id="ARBA00022598"/>
    </source>
</evidence>
<dbReference type="Gene3D" id="3.40.50.20">
    <property type="match status" value="1"/>
</dbReference>
<dbReference type="Pfam" id="PF07478">
    <property type="entry name" value="Dala_Dala_lig_C"/>
    <property type="match status" value="1"/>
</dbReference>
<keyword evidence="7 10" id="KW-0133">Cell shape</keyword>
<keyword evidence="4 10" id="KW-0436">Ligase</keyword>
<evidence type="ECO:0000256" key="11">
    <source>
        <dbReference type="PROSITE-ProRule" id="PRU00409"/>
    </source>
</evidence>
<evidence type="ECO:0000313" key="14">
    <source>
        <dbReference type="Proteomes" id="UP000468668"/>
    </source>
</evidence>
<dbReference type="PANTHER" id="PTHR23132:SF23">
    <property type="entry name" value="D-ALANINE--D-ALANINE LIGASE B"/>
    <property type="match status" value="1"/>
</dbReference>
<evidence type="ECO:0000256" key="7">
    <source>
        <dbReference type="ARBA" id="ARBA00022960"/>
    </source>
</evidence>
<dbReference type="SUPFAM" id="SSF52440">
    <property type="entry name" value="PreATP-grasp domain"/>
    <property type="match status" value="1"/>
</dbReference>
<organism evidence="13 14">
    <name type="scientific">Ellagibacter isourolithinifaciens</name>
    <dbReference type="NCBI Taxonomy" id="2137581"/>
    <lineage>
        <taxon>Bacteria</taxon>
        <taxon>Bacillati</taxon>
        <taxon>Actinomycetota</taxon>
        <taxon>Coriobacteriia</taxon>
        <taxon>Eggerthellales</taxon>
        <taxon>Eggerthellaceae</taxon>
        <taxon>Ellagibacter</taxon>
    </lineage>
</organism>
<dbReference type="InterPro" id="IPR016185">
    <property type="entry name" value="PreATP-grasp_dom_sf"/>
</dbReference>
<keyword evidence="9 10" id="KW-0961">Cell wall biogenesis/degradation</keyword>
<evidence type="ECO:0000256" key="9">
    <source>
        <dbReference type="ARBA" id="ARBA00023316"/>
    </source>
</evidence>
<evidence type="ECO:0000256" key="8">
    <source>
        <dbReference type="ARBA" id="ARBA00022984"/>
    </source>
</evidence>
<sequence>MGLKVAVLMGGTSFEREFSLASGKNVCAALEEAGHKVVPLDTTRELVPTLRSERPDVCYSALHGKHGEDGSIQSLLELLGIPYVGSDALVCRRAQNKDSLHATMEAYRELTDEPAVASWPQGICIARDAFKDMGAATALDLVEERVHGGYPVAVKPAHGGSAMGVHRVDDIDHLGEAILDALSYDDHVVIEQWIEGVELAVSVIGTGWDAHALPPVEIVPKRGLYDTAARMDASLVDYYAPVRNESLSSNEADAQAIRAEIERAVLEVYRAYGLRDLGRIDLIWDGAQARVMETNVSPGMTETSLFPAACKAGGLSLSAVLNELVSNAKERGAVFC</sequence>
<evidence type="ECO:0000256" key="2">
    <source>
        <dbReference type="ARBA" id="ARBA00010871"/>
    </source>
</evidence>
<dbReference type="GO" id="GO:0005737">
    <property type="term" value="C:cytoplasm"/>
    <property type="evidence" value="ECO:0007669"/>
    <property type="project" value="UniProtKB-SubCell"/>
</dbReference>
<evidence type="ECO:0000313" key="13">
    <source>
        <dbReference type="EMBL" id="KAB1641344.1"/>
    </source>
</evidence>
<dbReference type="GO" id="GO:0009252">
    <property type="term" value="P:peptidoglycan biosynthetic process"/>
    <property type="evidence" value="ECO:0007669"/>
    <property type="project" value="UniProtKB-UniRule"/>
</dbReference>
<dbReference type="GO" id="GO:0008360">
    <property type="term" value="P:regulation of cell shape"/>
    <property type="evidence" value="ECO:0007669"/>
    <property type="project" value="UniProtKB-KW"/>
</dbReference>
<dbReference type="Gene3D" id="3.30.1490.20">
    <property type="entry name" value="ATP-grasp fold, A domain"/>
    <property type="match status" value="1"/>
</dbReference>
<evidence type="ECO:0000259" key="12">
    <source>
        <dbReference type="PROSITE" id="PS50975"/>
    </source>
</evidence>
<dbReference type="InterPro" id="IPR005905">
    <property type="entry name" value="D_ala_D_ala"/>
</dbReference>
<dbReference type="InterPro" id="IPR011761">
    <property type="entry name" value="ATP-grasp"/>
</dbReference>
<dbReference type="PROSITE" id="PS00843">
    <property type="entry name" value="DALA_DALA_LIGASE_1"/>
    <property type="match status" value="1"/>
</dbReference>
<proteinExistence type="inferred from homology"/>
<reference evidence="13 14" key="1">
    <citation type="submission" date="2019-09" db="EMBL/GenBank/DDBJ databases">
        <title>Whole genome shotgun sequencing (WGS) of Ellagibacter isourolithinifaciens DSM 104140(T) and Adlercreutzia muris DSM 29508(T).</title>
        <authorList>
            <person name="Stoll D.A."/>
            <person name="Danylec N."/>
            <person name="Huch M."/>
        </authorList>
    </citation>
    <scope>NUCLEOTIDE SEQUENCE [LARGE SCALE GENOMIC DNA]</scope>
    <source>
        <strain evidence="13 14">DSM 104140</strain>
    </source>
</reference>
<evidence type="ECO:0000256" key="10">
    <source>
        <dbReference type="HAMAP-Rule" id="MF_00047"/>
    </source>
</evidence>
<dbReference type="EC" id="6.3.2.4" evidence="10"/>
<evidence type="ECO:0000256" key="6">
    <source>
        <dbReference type="ARBA" id="ARBA00022840"/>
    </source>
</evidence>
<comment type="caution">
    <text evidence="13">The sequence shown here is derived from an EMBL/GenBank/DDBJ whole genome shotgun (WGS) entry which is preliminary data.</text>
</comment>
<comment type="pathway">
    <text evidence="10">Cell wall biogenesis; peptidoglycan biosynthesis.</text>
</comment>
<dbReference type="SUPFAM" id="SSF56059">
    <property type="entry name" value="Glutathione synthetase ATP-binding domain-like"/>
    <property type="match status" value="1"/>
</dbReference>
<dbReference type="InterPro" id="IPR013815">
    <property type="entry name" value="ATP_grasp_subdomain_1"/>
</dbReference>
<dbReference type="GeneID" id="98657585"/>
<gene>
    <name evidence="10" type="primary">ddl</name>
    <name evidence="13" type="ORF">F8C90_04095</name>
</gene>
<dbReference type="HAMAP" id="MF_00047">
    <property type="entry name" value="Dala_Dala_lig"/>
    <property type="match status" value="1"/>
</dbReference>
<comment type="subcellular location">
    <subcellularLocation>
        <location evidence="1 10">Cytoplasm</location>
    </subcellularLocation>
</comment>
<dbReference type="PROSITE" id="PS50975">
    <property type="entry name" value="ATP_GRASP"/>
    <property type="match status" value="1"/>
</dbReference>
<dbReference type="EMBL" id="WAJR01000006">
    <property type="protein sequence ID" value="KAB1641344.1"/>
    <property type="molecule type" value="Genomic_DNA"/>
</dbReference>
<name>A0A6N6NMN0_9ACTN</name>
<dbReference type="InterPro" id="IPR000291">
    <property type="entry name" value="D-Ala_lig_Van_CS"/>
</dbReference>
<feature type="domain" description="ATP-grasp" evidence="12">
    <location>
        <begin position="108"/>
        <end position="326"/>
    </location>
</feature>
<comment type="similarity">
    <text evidence="2 10">Belongs to the D-alanine--D-alanine ligase family.</text>
</comment>
<dbReference type="OrthoDB" id="9813261at2"/>
<dbReference type="RefSeq" id="WP_158049178.1">
    <property type="nucleotide sequence ID" value="NZ_DAWAFB010000004.1"/>
</dbReference>
<dbReference type="Gene3D" id="3.30.470.20">
    <property type="entry name" value="ATP-grasp fold, B domain"/>
    <property type="match status" value="1"/>
</dbReference>
<dbReference type="GO" id="GO:0046872">
    <property type="term" value="F:metal ion binding"/>
    <property type="evidence" value="ECO:0007669"/>
    <property type="project" value="InterPro"/>
</dbReference>
<keyword evidence="6 11" id="KW-0067">ATP-binding</keyword>